<comment type="caution">
    <text evidence="14">The sequence shown here is derived from an EMBL/GenBank/DDBJ whole genome shotgun (WGS) entry which is preliminary data.</text>
</comment>
<dbReference type="InterPro" id="IPR003593">
    <property type="entry name" value="AAA+_ATPase"/>
</dbReference>
<keyword evidence="5" id="KW-0547">Nucleotide-binding</keyword>
<evidence type="ECO:0000256" key="5">
    <source>
        <dbReference type="ARBA" id="ARBA00022741"/>
    </source>
</evidence>
<keyword evidence="3" id="KW-1003">Cell membrane</keyword>
<dbReference type="FunFam" id="3.40.50.300:FF:000218">
    <property type="entry name" value="Multidrug ABC transporter ATP-binding protein"/>
    <property type="match status" value="1"/>
</dbReference>
<feature type="transmembrane region" description="Helical" evidence="11">
    <location>
        <begin position="170"/>
        <end position="188"/>
    </location>
</feature>
<dbReference type="InterPro" id="IPR003439">
    <property type="entry name" value="ABC_transporter-like_ATP-bd"/>
</dbReference>
<dbReference type="Gene3D" id="1.20.1560.10">
    <property type="entry name" value="ABC transporter type 1, transmembrane domain"/>
    <property type="match status" value="1"/>
</dbReference>
<dbReference type="SMART" id="SM00382">
    <property type="entry name" value="AAA"/>
    <property type="match status" value="1"/>
</dbReference>
<dbReference type="SUPFAM" id="SSF90123">
    <property type="entry name" value="ABC transporter transmembrane region"/>
    <property type="match status" value="1"/>
</dbReference>
<dbReference type="PANTHER" id="PTHR43394">
    <property type="entry name" value="ATP-DEPENDENT PERMEASE MDL1, MITOCHONDRIAL"/>
    <property type="match status" value="1"/>
</dbReference>
<keyword evidence="4 11" id="KW-0812">Transmembrane</keyword>
<dbReference type="InterPro" id="IPR036640">
    <property type="entry name" value="ABC1_TM_sf"/>
</dbReference>
<evidence type="ECO:0000259" key="13">
    <source>
        <dbReference type="PROSITE" id="PS50929"/>
    </source>
</evidence>
<keyword evidence="9" id="KW-0445">Lipid transport</keyword>
<dbReference type="PROSITE" id="PS00211">
    <property type="entry name" value="ABC_TRANSPORTER_1"/>
    <property type="match status" value="1"/>
</dbReference>
<dbReference type="NCBIfam" id="TIGR02203">
    <property type="entry name" value="MsbA_lipidA"/>
    <property type="match status" value="1"/>
</dbReference>
<dbReference type="GO" id="GO:0034040">
    <property type="term" value="F:ATPase-coupled lipid transmembrane transporter activity"/>
    <property type="evidence" value="ECO:0007669"/>
    <property type="project" value="InterPro"/>
</dbReference>
<dbReference type="Proteomes" id="UP000640333">
    <property type="component" value="Unassembled WGS sequence"/>
</dbReference>
<keyword evidence="2" id="KW-0813">Transport</keyword>
<organism evidence="14 15">
    <name type="scientific">Pontibacterium sinense</name>
    <dbReference type="NCBI Taxonomy" id="2781979"/>
    <lineage>
        <taxon>Bacteria</taxon>
        <taxon>Pseudomonadati</taxon>
        <taxon>Pseudomonadota</taxon>
        <taxon>Gammaproteobacteria</taxon>
        <taxon>Oceanospirillales</taxon>
        <taxon>Oceanospirillaceae</taxon>
        <taxon>Pontibacterium</taxon>
    </lineage>
</organism>
<dbReference type="PROSITE" id="PS50929">
    <property type="entry name" value="ABC_TM1F"/>
    <property type="match status" value="1"/>
</dbReference>
<feature type="domain" description="ABC transporter" evidence="12">
    <location>
        <begin position="344"/>
        <end position="580"/>
    </location>
</feature>
<evidence type="ECO:0000256" key="6">
    <source>
        <dbReference type="ARBA" id="ARBA00022840"/>
    </source>
</evidence>
<feature type="transmembrane region" description="Helical" evidence="11">
    <location>
        <begin position="147"/>
        <end position="164"/>
    </location>
</feature>
<evidence type="ECO:0000259" key="12">
    <source>
        <dbReference type="PROSITE" id="PS50893"/>
    </source>
</evidence>
<keyword evidence="10 11" id="KW-0472">Membrane</keyword>
<dbReference type="EMBL" id="JADEYS010000001">
    <property type="protein sequence ID" value="MBE9395781.1"/>
    <property type="molecule type" value="Genomic_DNA"/>
</dbReference>
<feature type="transmembrane region" description="Helical" evidence="11">
    <location>
        <begin position="25"/>
        <end position="47"/>
    </location>
</feature>
<feature type="transmembrane region" description="Helical" evidence="11">
    <location>
        <begin position="67"/>
        <end position="94"/>
    </location>
</feature>
<keyword evidence="15" id="KW-1185">Reference proteome</keyword>
<dbReference type="GO" id="GO:0005524">
    <property type="term" value="F:ATP binding"/>
    <property type="evidence" value="ECO:0007669"/>
    <property type="project" value="UniProtKB-KW"/>
</dbReference>
<evidence type="ECO:0000256" key="2">
    <source>
        <dbReference type="ARBA" id="ARBA00022448"/>
    </source>
</evidence>
<sequence>MSDPQSPASESSWRVYLRLLSYVKVYWFAFVVSIVGFSLYAATQAGFAKWLEYVVDSVSEGDLDQRTWLAVAVVGLFFVRGIGSFLGLYSIAYAARHVVNKLRIDLFNHMLLLPSSFFQSKSSGQLLARFTYNVEQVTDSVTIALRLLLREGLTVIGLFGYLLYLNWRLTLIFLVIMPLIAWVVSLAAKRFKKISTHIQQSVGDVAHVATEVFQGIDVVRVFGATPKEKERFRQASENNRRQFMKLIVTDAVSTPLVQLIVASALAFLVYVAMHPSLMESMTAGQFISFITAAGMIAKPLRQLTEVNSIVQKGVAAAESLFAILDQEKEKDSGVETLQSVERGVSLVDVDFSYNGRDESVLKQINLQVNVGESIAFVGRSGSGKSTLVSLLPRFNEPTQGQILIDDTPLHEYNLESLRKQISIVNQSVVLFDGTIAENIAYGALAECTEEQIRQAAEAAHVVEFTDKLPAGLDTVIGSDGISLSGGQRQRVAIARALLKDAPILILDEATSALDSESERHIQDAMHNVMRGRTTFVIAHRLSTIEDVDRIVVLDQGVIAEVGSHDELLAQNGIYAQLHALQYQRAGE</sequence>
<dbReference type="Pfam" id="PF00664">
    <property type="entry name" value="ABC_membrane"/>
    <property type="match status" value="1"/>
</dbReference>
<dbReference type="GO" id="GO:0016887">
    <property type="term" value="F:ATP hydrolysis activity"/>
    <property type="evidence" value="ECO:0007669"/>
    <property type="project" value="InterPro"/>
</dbReference>
<dbReference type="PROSITE" id="PS50893">
    <property type="entry name" value="ABC_TRANSPORTER_2"/>
    <property type="match status" value="1"/>
</dbReference>
<dbReference type="RefSeq" id="WP_193951339.1">
    <property type="nucleotide sequence ID" value="NZ_JADEYS010000001.1"/>
</dbReference>
<gene>
    <name evidence="14" type="primary">msbA</name>
    <name evidence="14" type="ORF">IOQ59_00760</name>
</gene>
<evidence type="ECO:0000256" key="7">
    <source>
        <dbReference type="ARBA" id="ARBA00022967"/>
    </source>
</evidence>
<evidence type="ECO:0000256" key="1">
    <source>
        <dbReference type="ARBA" id="ARBA00004651"/>
    </source>
</evidence>
<evidence type="ECO:0000313" key="14">
    <source>
        <dbReference type="EMBL" id="MBE9395781.1"/>
    </source>
</evidence>
<dbReference type="PANTHER" id="PTHR43394:SF1">
    <property type="entry name" value="ATP-BINDING CASSETTE SUB-FAMILY B MEMBER 10, MITOCHONDRIAL"/>
    <property type="match status" value="1"/>
</dbReference>
<accession>A0A8J7FA18</accession>
<dbReference type="InterPro" id="IPR027417">
    <property type="entry name" value="P-loop_NTPase"/>
</dbReference>
<keyword evidence="7" id="KW-1278">Translocase</keyword>
<keyword evidence="6" id="KW-0067">ATP-binding</keyword>
<dbReference type="InterPro" id="IPR011917">
    <property type="entry name" value="ABC_transpr_lipidA"/>
</dbReference>
<dbReference type="GO" id="GO:0015421">
    <property type="term" value="F:ABC-type oligopeptide transporter activity"/>
    <property type="evidence" value="ECO:0007669"/>
    <property type="project" value="TreeGrafter"/>
</dbReference>
<dbReference type="InterPro" id="IPR039421">
    <property type="entry name" value="Type_1_exporter"/>
</dbReference>
<reference evidence="14" key="1">
    <citation type="submission" date="2020-10" db="EMBL/GenBank/DDBJ databases">
        <title>Bacterium isolated from coastal waters sediment.</title>
        <authorList>
            <person name="Chen R.-J."/>
            <person name="Lu D.-C."/>
            <person name="Zhu K.-L."/>
            <person name="Du Z.-J."/>
        </authorList>
    </citation>
    <scope>NUCLEOTIDE SEQUENCE</scope>
    <source>
        <strain evidence="14">N1Y112</strain>
    </source>
</reference>
<dbReference type="InterPro" id="IPR017871">
    <property type="entry name" value="ABC_transporter-like_CS"/>
</dbReference>
<dbReference type="AlphaFoldDB" id="A0A8J7FA18"/>
<dbReference type="SUPFAM" id="SSF52540">
    <property type="entry name" value="P-loop containing nucleoside triphosphate hydrolases"/>
    <property type="match status" value="1"/>
</dbReference>
<dbReference type="Pfam" id="PF00005">
    <property type="entry name" value="ABC_tran"/>
    <property type="match status" value="1"/>
</dbReference>
<feature type="domain" description="ABC transmembrane type-1" evidence="13">
    <location>
        <begin position="31"/>
        <end position="312"/>
    </location>
</feature>
<evidence type="ECO:0000256" key="3">
    <source>
        <dbReference type="ARBA" id="ARBA00022475"/>
    </source>
</evidence>
<evidence type="ECO:0000256" key="10">
    <source>
        <dbReference type="ARBA" id="ARBA00023136"/>
    </source>
</evidence>
<keyword evidence="8 11" id="KW-1133">Transmembrane helix</keyword>
<evidence type="ECO:0000256" key="4">
    <source>
        <dbReference type="ARBA" id="ARBA00022692"/>
    </source>
</evidence>
<evidence type="ECO:0000256" key="11">
    <source>
        <dbReference type="SAM" id="Phobius"/>
    </source>
</evidence>
<evidence type="ECO:0000256" key="9">
    <source>
        <dbReference type="ARBA" id="ARBA00023055"/>
    </source>
</evidence>
<protein>
    <submittedName>
        <fullName evidence="14">Lipid A export permease/ATP-binding protein MsbA</fullName>
    </submittedName>
</protein>
<name>A0A8J7FA18_9GAMM</name>
<dbReference type="Gene3D" id="3.40.50.300">
    <property type="entry name" value="P-loop containing nucleotide triphosphate hydrolases"/>
    <property type="match status" value="1"/>
</dbReference>
<proteinExistence type="predicted"/>
<dbReference type="GO" id="GO:0005886">
    <property type="term" value="C:plasma membrane"/>
    <property type="evidence" value="ECO:0007669"/>
    <property type="project" value="UniProtKB-SubCell"/>
</dbReference>
<feature type="transmembrane region" description="Helical" evidence="11">
    <location>
        <begin position="246"/>
        <end position="271"/>
    </location>
</feature>
<evidence type="ECO:0000313" key="15">
    <source>
        <dbReference type="Proteomes" id="UP000640333"/>
    </source>
</evidence>
<evidence type="ECO:0000256" key="8">
    <source>
        <dbReference type="ARBA" id="ARBA00022989"/>
    </source>
</evidence>
<comment type="subcellular location">
    <subcellularLocation>
        <location evidence="1">Cell membrane</location>
        <topology evidence="1">Multi-pass membrane protein</topology>
    </subcellularLocation>
</comment>
<dbReference type="InterPro" id="IPR011527">
    <property type="entry name" value="ABC1_TM_dom"/>
</dbReference>
<dbReference type="CDD" id="cd18552">
    <property type="entry name" value="ABC_6TM_MsbA_like"/>
    <property type="match status" value="1"/>
</dbReference>